<evidence type="ECO:0000256" key="2">
    <source>
        <dbReference type="SAM" id="Coils"/>
    </source>
</evidence>
<dbReference type="NCBIfam" id="TIGR01730">
    <property type="entry name" value="RND_mfp"/>
    <property type="match status" value="1"/>
</dbReference>
<keyword evidence="2" id="KW-0175">Coiled coil</keyword>
<dbReference type="InterPro" id="IPR058792">
    <property type="entry name" value="Beta-barrel_RND_2"/>
</dbReference>
<dbReference type="Gene3D" id="2.40.50.100">
    <property type="match status" value="2"/>
</dbReference>
<evidence type="ECO:0000313" key="7">
    <source>
        <dbReference type="Proteomes" id="UP001338309"/>
    </source>
</evidence>
<reference evidence="6 7" key="1">
    <citation type="submission" date="2023-08" db="EMBL/GenBank/DDBJ databases">
        <title>Draft genome sequence of Algoriphagus confluentis.</title>
        <authorList>
            <person name="Takatani N."/>
            <person name="Hosokawa M."/>
            <person name="Sawabe T."/>
        </authorList>
    </citation>
    <scope>NUCLEOTIDE SEQUENCE [LARGE SCALE GENOMIC DNA]</scope>
    <source>
        <strain evidence="6 7">NBRC 111222</strain>
    </source>
</reference>
<accession>A0ABQ6PMC8</accession>
<organism evidence="6 7">
    <name type="scientific">Algoriphagus confluentis</name>
    <dbReference type="NCBI Taxonomy" id="1697556"/>
    <lineage>
        <taxon>Bacteria</taxon>
        <taxon>Pseudomonadati</taxon>
        <taxon>Bacteroidota</taxon>
        <taxon>Cytophagia</taxon>
        <taxon>Cytophagales</taxon>
        <taxon>Cyclobacteriaceae</taxon>
        <taxon>Algoriphagus</taxon>
    </lineage>
</organism>
<dbReference type="PANTHER" id="PTHR30469:SF15">
    <property type="entry name" value="HLYD FAMILY OF SECRETION PROTEINS"/>
    <property type="match status" value="1"/>
</dbReference>
<dbReference type="Gene3D" id="2.40.420.20">
    <property type="match status" value="1"/>
</dbReference>
<sequence length="385" mass="42940">MWTSQKEEFWNFRINLFLYLSSITPNSYHMRLSFYLFFLLIISTLGCTESKTESQEIPSESFRNEVAATEVRVATAERKSFDYLINATGKLEALSEVKALVEREGYLEKVQVLEGQFVQKGQVIATLDRREAEFALEKAQINLTKAQSELEVLKAQFQLALESKDPQVVKTVQERIRVNSGLSLAEVELKEAELNLARCEVRAPVAGRIANIKFKEGSLVTKNAEFAEILSTDQLLLRVKVLESDVPLISSNQKAEIYPISDPQNALEGRVIAVNPKVDENGLVQVTLSLNSAKNLLPGMNARAIIRAPQSNSLVVPKDAVVYRSGRAVVFTVEGGKESKWNYVEVGRDNGREIEVLEGITENSTVITTNNLQLAHQAPVQIVTE</sequence>
<evidence type="ECO:0000313" key="6">
    <source>
        <dbReference type="EMBL" id="GMQ28313.1"/>
    </source>
</evidence>
<name>A0ABQ6PMC8_9BACT</name>
<dbReference type="Proteomes" id="UP001338309">
    <property type="component" value="Unassembled WGS sequence"/>
</dbReference>
<dbReference type="InterPro" id="IPR058637">
    <property type="entry name" value="YknX-like_C"/>
</dbReference>
<evidence type="ECO:0000256" key="1">
    <source>
        <dbReference type="ARBA" id="ARBA00009477"/>
    </source>
</evidence>
<feature type="domain" description="CusB-like beta-barrel" evidence="4">
    <location>
        <begin position="237"/>
        <end position="308"/>
    </location>
</feature>
<gene>
    <name evidence="6" type="ORF">Aconfl_09560</name>
</gene>
<comment type="caution">
    <text evidence="6">The sequence shown here is derived from an EMBL/GenBank/DDBJ whole genome shotgun (WGS) entry which is preliminary data.</text>
</comment>
<feature type="coiled-coil region" evidence="2">
    <location>
        <begin position="129"/>
        <end position="202"/>
    </location>
</feature>
<dbReference type="PANTHER" id="PTHR30469">
    <property type="entry name" value="MULTIDRUG RESISTANCE PROTEIN MDTA"/>
    <property type="match status" value="1"/>
</dbReference>
<dbReference type="Gene3D" id="2.40.30.170">
    <property type="match status" value="1"/>
</dbReference>
<dbReference type="Pfam" id="PF25917">
    <property type="entry name" value="BSH_RND"/>
    <property type="match status" value="1"/>
</dbReference>
<dbReference type="SUPFAM" id="SSF111369">
    <property type="entry name" value="HlyD-like secretion proteins"/>
    <property type="match status" value="1"/>
</dbReference>
<protein>
    <submittedName>
        <fullName evidence="6">Efflux RND transporter periplasmic adaptor subunit</fullName>
    </submittedName>
</protein>
<feature type="domain" description="Multidrug resistance protein MdtA-like barrel-sandwich hybrid" evidence="3">
    <location>
        <begin position="104"/>
        <end position="226"/>
    </location>
</feature>
<dbReference type="InterPro" id="IPR006143">
    <property type="entry name" value="RND_pump_MFP"/>
</dbReference>
<keyword evidence="7" id="KW-1185">Reference proteome</keyword>
<evidence type="ECO:0000259" key="5">
    <source>
        <dbReference type="Pfam" id="PF25989"/>
    </source>
</evidence>
<dbReference type="EMBL" id="BTPD01000002">
    <property type="protein sequence ID" value="GMQ28313.1"/>
    <property type="molecule type" value="Genomic_DNA"/>
</dbReference>
<dbReference type="InterPro" id="IPR058625">
    <property type="entry name" value="MdtA-like_BSH"/>
</dbReference>
<dbReference type="Pfam" id="PF25954">
    <property type="entry name" value="Beta-barrel_RND_2"/>
    <property type="match status" value="1"/>
</dbReference>
<feature type="domain" description="YknX-like C-terminal permuted SH3-like" evidence="5">
    <location>
        <begin position="314"/>
        <end position="380"/>
    </location>
</feature>
<evidence type="ECO:0000259" key="4">
    <source>
        <dbReference type="Pfam" id="PF25954"/>
    </source>
</evidence>
<dbReference type="Pfam" id="PF25989">
    <property type="entry name" value="YknX_C"/>
    <property type="match status" value="1"/>
</dbReference>
<comment type="similarity">
    <text evidence="1">Belongs to the membrane fusion protein (MFP) (TC 8.A.1) family.</text>
</comment>
<evidence type="ECO:0000259" key="3">
    <source>
        <dbReference type="Pfam" id="PF25917"/>
    </source>
</evidence>
<proteinExistence type="inferred from homology"/>